<sequence>MRDSGGVEDDDLKGSPKKKATSTKSKKSRMQRSSIVTTKTNTKSTNETAEALSSAAEEEGSGRGRVSNSLTEKQTLQITNNAVFDDEVYAVNMP</sequence>
<keyword evidence="3" id="KW-1185">Reference proteome</keyword>
<feature type="compositionally biased region" description="Basic residues" evidence="1">
    <location>
        <begin position="15"/>
        <end position="30"/>
    </location>
</feature>
<proteinExistence type="predicted"/>
<dbReference type="EMBL" id="CM007384">
    <property type="protein sequence ID" value="ONK70942.1"/>
    <property type="molecule type" value="Genomic_DNA"/>
</dbReference>
<protein>
    <submittedName>
        <fullName evidence="2">Uncharacterized protein</fullName>
    </submittedName>
</protein>
<dbReference type="Gramene" id="ONK70942">
    <property type="protein sequence ID" value="ONK70942"/>
    <property type="gene ID" value="A4U43_C04F3100"/>
</dbReference>
<feature type="compositionally biased region" description="Acidic residues" evidence="1">
    <location>
        <begin position="1"/>
        <end position="11"/>
    </location>
</feature>
<organism evidence="2 3">
    <name type="scientific">Asparagus officinalis</name>
    <name type="common">Garden asparagus</name>
    <dbReference type="NCBI Taxonomy" id="4686"/>
    <lineage>
        <taxon>Eukaryota</taxon>
        <taxon>Viridiplantae</taxon>
        <taxon>Streptophyta</taxon>
        <taxon>Embryophyta</taxon>
        <taxon>Tracheophyta</taxon>
        <taxon>Spermatophyta</taxon>
        <taxon>Magnoliopsida</taxon>
        <taxon>Liliopsida</taxon>
        <taxon>Asparagales</taxon>
        <taxon>Asparagaceae</taxon>
        <taxon>Asparagoideae</taxon>
        <taxon>Asparagus</taxon>
    </lineage>
</organism>
<feature type="region of interest" description="Disordered" evidence="1">
    <location>
        <begin position="1"/>
        <end position="72"/>
    </location>
</feature>
<dbReference type="AlphaFoldDB" id="A0A5P1EYD0"/>
<evidence type="ECO:0000313" key="2">
    <source>
        <dbReference type="EMBL" id="ONK70942.1"/>
    </source>
</evidence>
<reference evidence="3" key="1">
    <citation type="journal article" date="2017" name="Nat. Commun.">
        <title>The asparagus genome sheds light on the origin and evolution of a young Y chromosome.</title>
        <authorList>
            <person name="Harkess A."/>
            <person name="Zhou J."/>
            <person name="Xu C."/>
            <person name="Bowers J.E."/>
            <person name="Van der Hulst R."/>
            <person name="Ayyampalayam S."/>
            <person name="Mercati F."/>
            <person name="Riccardi P."/>
            <person name="McKain M.R."/>
            <person name="Kakrana A."/>
            <person name="Tang H."/>
            <person name="Ray J."/>
            <person name="Groenendijk J."/>
            <person name="Arikit S."/>
            <person name="Mathioni S.M."/>
            <person name="Nakano M."/>
            <person name="Shan H."/>
            <person name="Telgmann-Rauber A."/>
            <person name="Kanno A."/>
            <person name="Yue Z."/>
            <person name="Chen H."/>
            <person name="Li W."/>
            <person name="Chen Y."/>
            <person name="Xu X."/>
            <person name="Zhang Y."/>
            <person name="Luo S."/>
            <person name="Chen H."/>
            <person name="Gao J."/>
            <person name="Mao Z."/>
            <person name="Pires J.C."/>
            <person name="Luo M."/>
            <person name="Kudrna D."/>
            <person name="Wing R.A."/>
            <person name="Meyers B.C."/>
            <person name="Yi K."/>
            <person name="Kong H."/>
            <person name="Lavrijsen P."/>
            <person name="Sunseri F."/>
            <person name="Falavigna A."/>
            <person name="Ye Y."/>
            <person name="Leebens-Mack J.H."/>
            <person name="Chen G."/>
        </authorList>
    </citation>
    <scope>NUCLEOTIDE SEQUENCE [LARGE SCALE GENOMIC DNA]</scope>
    <source>
        <strain evidence="3">cv. DH0086</strain>
    </source>
</reference>
<evidence type="ECO:0000313" key="3">
    <source>
        <dbReference type="Proteomes" id="UP000243459"/>
    </source>
</evidence>
<dbReference type="Proteomes" id="UP000243459">
    <property type="component" value="Chromosome 4"/>
</dbReference>
<feature type="compositionally biased region" description="Low complexity" evidence="1">
    <location>
        <begin position="37"/>
        <end position="55"/>
    </location>
</feature>
<evidence type="ECO:0000256" key="1">
    <source>
        <dbReference type="SAM" id="MobiDB-lite"/>
    </source>
</evidence>
<gene>
    <name evidence="2" type="ORF">A4U43_C04F3100</name>
</gene>
<accession>A0A5P1EYD0</accession>
<name>A0A5P1EYD0_ASPOF</name>